<dbReference type="AlphaFoldDB" id="A0A0J0XN37"/>
<protein>
    <recommendedName>
        <fullName evidence="3">Impact N-terminal domain-containing protein</fullName>
    </recommendedName>
</protein>
<reference evidence="4 5" key="1">
    <citation type="submission" date="2015-03" db="EMBL/GenBank/DDBJ databases">
        <title>Genomics and transcriptomics of the oil-accumulating basidiomycete yeast T. oleaginosus allow insights into substrate utilization and the diverse evolutionary trajectories of mating systems in fungi.</title>
        <authorList>
            <consortium name="DOE Joint Genome Institute"/>
            <person name="Kourist R."/>
            <person name="Kracht O."/>
            <person name="Bracharz F."/>
            <person name="Lipzen A."/>
            <person name="Nolan M."/>
            <person name="Ohm R."/>
            <person name="Grigoriev I."/>
            <person name="Sun S."/>
            <person name="Heitman J."/>
            <person name="Bruck T."/>
            <person name="Nowrousian M."/>
        </authorList>
    </citation>
    <scope>NUCLEOTIDE SEQUENCE [LARGE SCALE GENOMIC DNA]</scope>
    <source>
        <strain evidence="4 5">IBC0246</strain>
    </source>
</reference>
<dbReference type="PANTHER" id="PTHR16301:SF25">
    <property type="entry name" value="PROTEIN IMPACT"/>
    <property type="match status" value="1"/>
</dbReference>
<evidence type="ECO:0000313" key="4">
    <source>
        <dbReference type="EMBL" id="KLT42507.1"/>
    </source>
</evidence>
<keyword evidence="5" id="KW-1185">Reference proteome</keyword>
<dbReference type="PANTHER" id="PTHR16301">
    <property type="entry name" value="IMPACT-RELATED"/>
    <property type="match status" value="1"/>
</dbReference>
<dbReference type="GeneID" id="28983710"/>
<dbReference type="InterPro" id="IPR023582">
    <property type="entry name" value="Impact"/>
</dbReference>
<evidence type="ECO:0000256" key="1">
    <source>
        <dbReference type="ARBA" id="ARBA00007665"/>
    </source>
</evidence>
<proteinExistence type="inferred from homology"/>
<evidence type="ECO:0000313" key="5">
    <source>
        <dbReference type="Proteomes" id="UP000053611"/>
    </source>
</evidence>
<name>A0A0J0XN37_9TREE</name>
<organism evidence="4 5">
    <name type="scientific">Cutaneotrichosporon oleaginosum</name>
    <dbReference type="NCBI Taxonomy" id="879819"/>
    <lineage>
        <taxon>Eukaryota</taxon>
        <taxon>Fungi</taxon>
        <taxon>Dikarya</taxon>
        <taxon>Basidiomycota</taxon>
        <taxon>Agaricomycotina</taxon>
        <taxon>Tremellomycetes</taxon>
        <taxon>Trichosporonales</taxon>
        <taxon>Trichosporonaceae</taxon>
        <taxon>Cutaneotrichosporon</taxon>
    </lineage>
</organism>
<dbReference type="EMBL" id="KQ087204">
    <property type="protein sequence ID" value="KLT42507.1"/>
    <property type="molecule type" value="Genomic_DNA"/>
</dbReference>
<dbReference type="Proteomes" id="UP000053611">
    <property type="component" value="Unassembled WGS sequence"/>
</dbReference>
<evidence type="ECO:0000256" key="2">
    <source>
        <dbReference type="SAM" id="MobiDB-lite"/>
    </source>
</evidence>
<dbReference type="InterPro" id="IPR036956">
    <property type="entry name" value="Impact_N_sf"/>
</dbReference>
<dbReference type="RefSeq" id="XP_018278998.1">
    <property type="nucleotide sequence ID" value="XM_018423107.1"/>
</dbReference>
<feature type="compositionally biased region" description="Basic and acidic residues" evidence="2">
    <location>
        <begin position="1"/>
        <end position="11"/>
    </location>
</feature>
<comment type="similarity">
    <text evidence="1">Belongs to the IMPACT family.</text>
</comment>
<dbReference type="Gene3D" id="3.30.230.30">
    <property type="entry name" value="Impact, N-terminal domain"/>
    <property type="match status" value="1"/>
</dbReference>
<dbReference type="GO" id="GO:0006446">
    <property type="term" value="P:regulation of translational initiation"/>
    <property type="evidence" value="ECO:0007669"/>
    <property type="project" value="TreeGrafter"/>
</dbReference>
<dbReference type="STRING" id="879819.A0A0J0XN37"/>
<dbReference type="OrthoDB" id="69641at2759"/>
<feature type="domain" description="Impact N-terminal" evidence="3">
    <location>
        <begin position="123"/>
        <end position="208"/>
    </location>
</feature>
<evidence type="ECO:0000259" key="3">
    <source>
        <dbReference type="Pfam" id="PF01205"/>
    </source>
</evidence>
<dbReference type="GO" id="GO:0140469">
    <property type="term" value="P:GCN2-mediated signaling"/>
    <property type="evidence" value="ECO:0007669"/>
    <property type="project" value="TreeGrafter"/>
</dbReference>
<dbReference type="SUPFAM" id="SSF54211">
    <property type="entry name" value="Ribosomal protein S5 domain 2-like"/>
    <property type="match status" value="1"/>
</dbReference>
<accession>A0A0J0XN37</accession>
<dbReference type="Pfam" id="PF01205">
    <property type="entry name" value="Impact_N"/>
    <property type="match status" value="1"/>
</dbReference>
<dbReference type="InterPro" id="IPR001498">
    <property type="entry name" value="Impact_N"/>
</dbReference>
<gene>
    <name evidence="4" type="ORF">CC85DRAFT_285415</name>
</gene>
<dbReference type="GO" id="GO:0005737">
    <property type="term" value="C:cytoplasm"/>
    <property type="evidence" value="ECO:0007669"/>
    <property type="project" value="TreeGrafter"/>
</dbReference>
<dbReference type="InterPro" id="IPR020568">
    <property type="entry name" value="Ribosomal_Su5_D2-typ_SF"/>
</dbReference>
<sequence length="312" mass="33933">MSKRSHHDDHTLSPAPKRARQLDAAAALAPSLDTWLKPSSPVPQPLLACSPPLHASSSTFISLALSFVPPSSVRTAESLRKEALRAVHALDVVRLVGADLLASNEGCFAHGEGRATSRRGAERARDPDHKMWAVRTLALAEGRDGTRGDGDYQLLETSDDDGERFGGERVLRTLRETGAVDVLCVVCRWFGGDMLGPARFTLIATVAHTSSKELVAMLARRELRTAISALDAEIVEMRATIVRGEGKETAQEGEGKTAVPTYDDIDDVSRLQRLLRAREMTQKSLEKRVGWAALEIARVQAEAEALAREAEE</sequence>
<feature type="region of interest" description="Disordered" evidence="2">
    <location>
        <begin position="1"/>
        <end position="20"/>
    </location>
</feature>